<dbReference type="Proteomes" id="UP000885759">
    <property type="component" value="Unassembled WGS sequence"/>
</dbReference>
<evidence type="ECO:0000256" key="1">
    <source>
        <dbReference type="ARBA" id="ARBA00007665"/>
    </source>
</evidence>
<evidence type="ECO:0000313" key="4">
    <source>
        <dbReference type="EMBL" id="HGY10328.1"/>
    </source>
</evidence>
<dbReference type="EMBL" id="DRPZ01000248">
    <property type="protein sequence ID" value="HGY10328.1"/>
    <property type="molecule type" value="Genomic_DNA"/>
</dbReference>
<dbReference type="InterPro" id="IPR020568">
    <property type="entry name" value="Ribosomal_Su5_D2-typ_SF"/>
</dbReference>
<dbReference type="InterPro" id="IPR036956">
    <property type="entry name" value="Impact_N_sf"/>
</dbReference>
<comment type="caution">
    <text evidence="4">The sequence shown here is derived from an EMBL/GenBank/DDBJ whole genome shotgun (WGS) entry which is preliminary data.</text>
</comment>
<dbReference type="GO" id="GO:0006446">
    <property type="term" value="P:regulation of translational initiation"/>
    <property type="evidence" value="ECO:0007669"/>
    <property type="project" value="TreeGrafter"/>
</dbReference>
<feature type="domain" description="Impact N-terminal" evidence="2">
    <location>
        <begin position="21"/>
        <end position="121"/>
    </location>
</feature>
<comment type="similarity">
    <text evidence="1">Belongs to the IMPACT family.</text>
</comment>
<evidence type="ECO:0000259" key="3">
    <source>
        <dbReference type="Pfam" id="PF09186"/>
    </source>
</evidence>
<dbReference type="Gene3D" id="3.30.230.30">
    <property type="entry name" value="Impact, N-terminal domain"/>
    <property type="match status" value="1"/>
</dbReference>
<dbReference type="PANTHER" id="PTHR16301:SF20">
    <property type="entry name" value="IMPACT FAMILY MEMBER YIGZ"/>
    <property type="match status" value="1"/>
</dbReference>
<dbReference type="InterPro" id="IPR001498">
    <property type="entry name" value="Impact_N"/>
</dbReference>
<feature type="domain" description="UPF0029" evidence="3">
    <location>
        <begin position="137"/>
        <end position="192"/>
    </location>
</feature>
<evidence type="ECO:0000259" key="2">
    <source>
        <dbReference type="Pfam" id="PF01205"/>
    </source>
</evidence>
<accession>A0A7C4V724</accession>
<dbReference type="InterPro" id="IPR023582">
    <property type="entry name" value="Impact"/>
</dbReference>
<protein>
    <submittedName>
        <fullName evidence="4">YigZ family protein</fullName>
    </submittedName>
</protein>
<organism evidence="4">
    <name type="scientific">Oceanithermus profundus</name>
    <dbReference type="NCBI Taxonomy" id="187137"/>
    <lineage>
        <taxon>Bacteria</taxon>
        <taxon>Thermotogati</taxon>
        <taxon>Deinococcota</taxon>
        <taxon>Deinococci</taxon>
        <taxon>Thermales</taxon>
        <taxon>Thermaceae</taxon>
        <taxon>Oceanithermus</taxon>
    </lineage>
</organism>
<name>A0A7C4V724_9DEIN</name>
<gene>
    <name evidence="4" type="ORF">ENK37_09830</name>
</gene>
<dbReference type="Pfam" id="PF01205">
    <property type="entry name" value="Impact_N"/>
    <property type="match status" value="1"/>
</dbReference>
<dbReference type="PROSITE" id="PS00910">
    <property type="entry name" value="UPF0029"/>
    <property type="match status" value="1"/>
</dbReference>
<proteinExistence type="inferred from homology"/>
<dbReference type="InterPro" id="IPR015269">
    <property type="entry name" value="UPF0029_Impact_C"/>
</dbReference>
<dbReference type="AlphaFoldDB" id="A0A7C4V724"/>
<dbReference type="Gene3D" id="3.30.70.240">
    <property type="match status" value="1"/>
</dbReference>
<dbReference type="Pfam" id="PF09186">
    <property type="entry name" value="DUF1949"/>
    <property type="match status" value="1"/>
</dbReference>
<sequence length="200" mass="21905">MSRDEAFRTLAEPAGYEEEIKKSRFVCYAARADDVEEANAFLESVRDLQATHNCWAYKIGDRYRFSDDGEPGGTAGQPILRAIEGHGLDYVVVVVTRYYGGIKLGAGGLARAYGGVAAECLRRARTLEVRPRIRAVVEIPYALSAKLYPLVVAAGARVLGEAYGERALVWEVELERERLPALEQALADASRGEAGVRALE</sequence>
<dbReference type="SUPFAM" id="SSF54211">
    <property type="entry name" value="Ribosomal protein S5 domain 2-like"/>
    <property type="match status" value="1"/>
</dbReference>
<reference evidence="4" key="1">
    <citation type="journal article" date="2020" name="mSystems">
        <title>Genome- and Community-Level Interaction Insights into Carbon Utilization and Element Cycling Functions of Hydrothermarchaeota in Hydrothermal Sediment.</title>
        <authorList>
            <person name="Zhou Z."/>
            <person name="Liu Y."/>
            <person name="Xu W."/>
            <person name="Pan J."/>
            <person name="Luo Z.H."/>
            <person name="Li M."/>
        </authorList>
    </citation>
    <scope>NUCLEOTIDE SEQUENCE [LARGE SCALE GENOMIC DNA]</scope>
    <source>
        <strain evidence="4">HyVt-570</strain>
    </source>
</reference>
<dbReference type="GO" id="GO:0005737">
    <property type="term" value="C:cytoplasm"/>
    <property type="evidence" value="ECO:0007669"/>
    <property type="project" value="TreeGrafter"/>
</dbReference>
<dbReference type="InterPro" id="IPR020569">
    <property type="entry name" value="UPF0029_Impact_CS"/>
</dbReference>
<dbReference type="PANTHER" id="PTHR16301">
    <property type="entry name" value="IMPACT-RELATED"/>
    <property type="match status" value="1"/>
</dbReference>
<dbReference type="SUPFAM" id="SSF54980">
    <property type="entry name" value="EF-G C-terminal domain-like"/>
    <property type="match status" value="1"/>
</dbReference>
<dbReference type="InterPro" id="IPR035647">
    <property type="entry name" value="EFG_III/V"/>
</dbReference>